<dbReference type="InterPro" id="IPR008929">
    <property type="entry name" value="Chondroitin_lyas"/>
</dbReference>
<evidence type="ECO:0000313" key="7">
    <source>
        <dbReference type="Proteomes" id="UP000786693"/>
    </source>
</evidence>
<dbReference type="Pfam" id="PF05426">
    <property type="entry name" value="Alginate_lyase"/>
    <property type="match status" value="1"/>
</dbReference>
<name>A0ABQ4NIQ2_9RHOB</name>
<keyword evidence="7" id="KW-1185">Reference proteome</keyword>
<evidence type="ECO:0000256" key="3">
    <source>
        <dbReference type="SAM" id="MobiDB-lite"/>
    </source>
</evidence>
<comment type="caution">
    <text evidence="6">The sequence shown here is derived from an EMBL/GenBank/DDBJ whole genome shotgun (WGS) entry which is preliminary data.</text>
</comment>
<feature type="chain" id="PRO_5045119226" evidence="4">
    <location>
        <begin position="28"/>
        <end position="341"/>
    </location>
</feature>
<feature type="signal peptide" evidence="4">
    <location>
        <begin position="1"/>
        <end position="27"/>
    </location>
</feature>
<dbReference type="SUPFAM" id="SSF48230">
    <property type="entry name" value="Chondroitin AC/alginate lyase"/>
    <property type="match status" value="1"/>
</dbReference>
<keyword evidence="2 6" id="KW-0456">Lyase</keyword>
<dbReference type="GO" id="GO:0016829">
    <property type="term" value="F:lyase activity"/>
    <property type="evidence" value="ECO:0007669"/>
    <property type="project" value="UniProtKB-KW"/>
</dbReference>
<dbReference type="RefSeq" id="WP_220747764.1">
    <property type="nucleotide sequence ID" value="NZ_BPFH01000001.1"/>
</dbReference>
<evidence type="ECO:0000259" key="5">
    <source>
        <dbReference type="Pfam" id="PF05426"/>
    </source>
</evidence>
<evidence type="ECO:0000313" key="6">
    <source>
        <dbReference type="EMBL" id="GIT94283.1"/>
    </source>
</evidence>
<dbReference type="EMBL" id="BPFH01000001">
    <property type="protein sequence ID" value="GIT94283.1"/>
    <property type="molecule type" value="Genomic_DNA"/>
</dbReference>
<feature type="compositionally biased region" description="Polar residues" evidence="3">
    <location>
        <begin position="281"/>
        <end position="292"/>
    </location>
</feature>
<accession>A0ABQ4NIQ2</accession>
<dbReference type="Proteomes" id="UP000786693">
    <property type="component" value="Unassembled WGS sequence"/>
</dbReference>
<feature type="region of interest" description="Disordered" evidence="3">
    <location>
        <begin position="274"/>
        <end position="294"/>
    </location>
</feature>
<gene>
    <name evidence="6" type="primary">algL</name>
    <name evidence="6" type="ORF">JANAI62_09060</name>
</gene>
<dbReference type="Gene3D" id="1.50.10.100">
    <property type="entry name" value="Chondroitin AC/alginate lyase"/>
    <property type="match status" value="1"/>
</dbReference>
<protein>
    <submittedName>
        <fullName evidence="6">Alginate lyase</fullName>
    </submittedName>
</protein>
<evidence type="ECO:0000256" key="1">
    <source>
        <dbReference type="ARBA" id="ARBA00022729"/>
    </source>
</evidence>
<dbReference type="InterPro" id="IPR008397">
    <property type="entry name" value="Alginate_lyase_dom"/>
</dbReference>
<evidence type="ECO:0000256" key="2">
    <source>
        <dbReference type="ARBA" id="ARBA00023239"/>
    </source>
</evidence>
<organism evidence="6 7">
    <name type="scientific">Jannaschia pagri</name>
    <dbReference type="NCBI Taxonomy" id="2829797"/>
    <lineage>
        <taxon>Bacteria</taxon>
        <taxon>Pseudomonadati</taxon>
        <taxon>Pseudomonadota</taxon>
        <taxon>Alphaproteobacteria</taxon>
        <taxon>Rhodobacterales</taxon>
        <taxon>Roseobacteraceae</taxon>
        <taxon>Jannaschia</taxon>
    </lineage>
</organism>
<evidence type="ECO:0000256" key="4">
    <source>
        <dbReference type="SAM" id="SignalP"/>
    </source>
</evidence>
<keyword evidence="1 4" id="KW-0732">Signal</keyword>
<sequence>MSRATHYAAVAAVMAAAALGSPTQAQAMGPNCLAEVPPVLGLDFPSRYAGSDATRAQLNPEAEAEAEAALDPVDDFISALVKLVDHDKDRTTVTARADCAMAQLAQWARADALASIDSETAALTLGSRLSGLALVARQAWPHAGRRADKQEVADWLARRVEDQMVFWETASDGAASGNLRAWAALGAAATADVADDPISRGWAAWSTAYVMCSADAEGALPQEMSRAHRAMHYQLHAVAPLVTTAAILKPHGIDLRGRCDGALGRVVDFTLSEVQNGGRGSQQRTGQPQTAVQGKGVRPFQLAWIEPWLSLGADPRADAVAAPLRPLSYSKLGGDLTALWR</sequence>
<proteinExistence type="predicted"/>
<reference evidence="6 7" key="1">
    <citation type="submission" date="2021-05" db="EMBL/GenBank/DDBJ databases">
        <title>Bacteria Genome sequencing.</title>
        <authorList>
            <person name="Takabe Y."/>
            <person name="Nakajima Y."/>
            <person name="Suzuki S."/>
            <person name="Shiozaki T."/>
        </authorList>
    </citation>
    <scope>NUCLEOTIDE SEQUENCE [LARGE SCALE GENOMIC DNA]</scope>
    <source>
        <strain evidence="6 7">AI_62</strain>
    </source>
</reference>
<feature type="domain" description="Alginate lyase" evidence="5">
    <location>
        <begin position="144"/>
        <end position="276"/>
    </location>
</feature>